<sequence length="431" mass="48152">MTRAVVNLWGRQIGAVLWDESRQLGVFEYTPDFIATNYEVAPLTMPLRSGVYDFPSLSSETFKGLPGMLADSLPDKFGNAVINRWLAEQGRTPESFNPVERLCYTGRRGMGALEFEPSAGLHRDKGGKVDIAPLVDLANRVIAAREELNGVLEGQDDQKALEEILRVGTSAGGARAKAVLAWNEKTGEFHSGQLDADPGYTYWLMKFDGVSGNADKEVADPLGFGRLEYACYLLAKEAGVDMARSRLHEEGGRAHFMTQRFDRTADGKKLHMQSLCAMRHFDFNLARAYSYEQAVETIRKLGLGRDAIRQQVRRTFLNIFIRNQDDHTKNIAFLMDSTGQWSLSPAFDVVYAYNPDGAWTSQHQMSLNGKTDGFDLDDLLAFGKFADMKTVETKAIIREIEIAISKWSECTDRAGLAPDMARRVTQGFRSF</sequence>
<keyword evidence="2" id="KW-0808">Transferase</keyword>
<feature type="domain" description="HipA-like C-terminal" evidence="4">
    <location>
        <begin position="169"/>
        <end position="405"/>
    </location>
</feature>
<proteinExistence type="inferred from homology"/>
<evidence type="ECO:0000256" key="3">
    <source>
        <dbReference type="ARBA" id="ARBA00022777"/>
    </source>
</evidence>
<dbReference type="GO" id="GO:0005829">
    <property type="term" value="C:cytosol"/>
    <property type="evidence" value="ECO:0007669"/>
    <property type="project" value="TreeGrafter"/>
</dbReference>
<evidence type="ECO:0000313" key="6">
    <source>
        <dbReference type="EMBL" id="GEO02015.1"/>
    </source>
</evidence>
<comment type="caution">
    <text evidence="6">The sequence shown here is derived from an EMBL/GenBank/DDBJ whole genome shotgun (WGS) entry which is preliminary data.</text>
</comment>
<accession>A0A512AQL9</accession>
<dbReference type="PANTHER" id="PTHR37419">
    <property type="entry name" value="SERINE/THREONINE-PROTEIN KINASE TOXIN HIPA"/>
    <property type="match status" value="1"/>
</dbReference>
<evidence type="ECO:0000256" key="1">
    <source>
        <dbReference type="ARBA" id="ARBA00010164"/>
    </source>
</evidence>
<dbReference type="RefSeq" id="WP_147161257.1">
    <property type="nucleotide sequence ID" value="NZ_BJYR01000031.1"/>
</dbReference>
<dbReference type="PANTHER" id="PTHR37419:SF8">
    <property type="entry name" value="TOXIN YJJJ"/>
    <property type="match status" value="1"/>
</dbReference>
<dbReference type="Gene3D" id="1.10.1070.20">
    <property type="match status" value="1"/>
</dbReference>
<organism evidence="6 7">
    <name type="scientific">Novosphingobium sediminis</name>
    <dbReference type="NCBI Taxonomy" id="707214"/>
    <lineage>
        <taxon>Bacteria</taxon>
        <taxon>Pseudomonadati</taxon>
        <taxon>Pseudomonadota</taxon>
        <taxon>Alphaproteobacteria</taxon>
        <taxon>Sphingomonadales</taxon>
        <taxon>Sphingomonadaceae</taxon>
        <taxon>Novosphingobium</taxon>
    </lineage>
</organism>
<feature type="domain" description="HipA N-terminal subdomain 1" evidence="5">
    <location>
        <begin position="6"/>
        <end position="115"/>
    </location>
</feature>
<gene>
    <name evidence="6" type="ORF">NSE01_38470</name>
</gene>
<protein>
    <submittedName>
        <fullName evidence="6">Toxin HipA</fullName>
    </submittedName>
</protein>
<name>A0A512AQL9_9SPHN</name>
<reference evidence="6 7" key="1">
    <citation type="submission" date="2019-07" db="EMBL/GenBank/DDBJ databases">
        <title>Whole genome shotgun sequence of Novosphingobium sediminis NBRC 106119.</title>
        <authorList>
            <person name="Hosoyama A."/>
            <person name="Uohara A."/>
            <person name="Ohji S."/>
            <person name="Ichikawa N."/>
        </authorList>
    </citation>
    <scope>NUCLEOTIDE SEQUENCE [LARGE SCALE GENOMIC DNA]</scope>
    <source>
        <strain evidence="6 7">NBRC 106119</strain>
    </source>
</reference>
<dbReference type="AlphaFoldDB" id="A0A512AQL9"/>
<keyword evidence="7" id="KW-1185">Reference proteome</keyword>
<dbReference type="InterPro" id="IPR052028">
    <property type="entry name" value="HipA_Ser/Thr_kinase"/>
</dbReference>
<evidence type="ECO:0000313" key="7">
    <source>
        <dbReference type="Proteomes" id="UP000321464"/>
    </source>
</evidence>
<dbReference type="OrthoDB" id="9805913at2"/>
<comment type="similarity">
    <text evidence="1">Belongs to the HipA Ser/Thr kinase family.</text>
</comment>
<dbReference type="GO" id="GO:0004674">
    <property type="term" value="F:protein serine/threonine kinase activity"/>
    <property type="evidence" value="ECO:0007669"/>
    <property type="project" value="TreeGrafter"/>
</dbReference>
<dbReference type="InterPro" id="IPR017508">
    <property type="entry name" value="HipA_N1"/>
</dbReference>
<evidence type="ECO:0000259" key="5">
    <source>
        <dbReference type="Pfam" id="PF13657"/>
    </source>
</evidence>
<dbReference type="Pfam" id="PF07804">
    <property type="entry name" value="HipA_C"/>
    <property type="match status" value="1"/>
</dbReference>
<dbReference type="EMBL" id="BJYR01000031">
    <property type="protein sequence ID" value="GEO02015.1"/>
    <property type="molecule type" value="Genomic_DNA"/>
</dbReference>
<keyword evidence="3" id="KW-0418">Kinase</keyword>
<evidence type="ECO:0000259" key="4">
    <source>
        <dbReference type="Pfam" id="PF07804"/>
    </source>
</evidence>
<evidence type="ECO:0000256" key="2">
    <source>
        <dbReference type="ARBA" id="ARBA00022679"/>
    </source>
</evidence>
<dbReference type="InterPro" id="IPR012893">
    <property type="entry name" value="HipA-like_C"/>
</dbReference>
<dbReference type="Proteomes" id="UP000321464">
    <property type="component" value="Unassembled WGS sequence"/>
</dbReference>
<dbReference type="Pfam" id="PF13657">
    <property type="entry name" value="Couple_hipA"/>
    <property type="match status" value="1"/>
</dbReference>